<protein>
    <submittedName>
        <fullName evidence="1">Uncharacterized protein</fullName>
    </submittedName>
</protein>
<dbReference type="SUPFAM" id="SSF49344">
    <property type="entry name" value="CBD9-like"/>
    <property type="match status" value="1"/>
</dbReference>
<dbReference type="EMBL" id="JAFMYU010000005">
    <property type="protein sequence ID" value="MBO0930944.1"/>
    <property type="molecule type" value="Genomic_DNA"/>
</dbReference>
<dbReference type="Gene3D" id="3.20.20.80">
    <property type="entry name" value="Glycosidases"/>
    <property type="match status" value="2"/>
</dbReference>
<keyword evidence="2" id="KW-1185">Reference proteome</keyword>
<organism evidence="1 2">
    <name type="scientific">Fibrella aquatilis</name>
    <dbReference type="NCBI Taxonomy" id="2817059"/>
    <lineage>
        <taxon>Bacteria</taxon>
        <taxon>Pseudomonadati</taxon>
        <taxon>Bacteroidota</taxon>
        <taxon>Cytophagia</taxon>
        <taxon>Cytophagales</taxon>
        <taxon>Spirosomataceae</taxon>
        <taxon>Fibrella</taxon>
    </lineage>
</organism>
<dbReference type="Proteomes" id="UP000664795">
    <property type="component" value="Unassembled WGS sequence"/>
</dbReference>
<accession>A0A939G5D7</accession>
<proteinExistence type="predicted"/>
<evidence type="ECO:0000313" key="1">
    <source>
        <dbReference type="EMBL" id="MBO0930944.1"/>
    </source>
</evidence>
<gene>
    <name evidence="1" type="ORF">J2I48_08075</name>
</gene>
<evidence type="ECO:0000313" key="2">
    <source>
        <dbReference type="Proteomes" id="UP000664795"/>
    </source>
</evidence>
<sequence length="601" mass="70001">MMRYLLTAITSFSVLVGFLGIHVSVSNVRVTRFAYQKNSPARVLNNSNWVATDALGRSLPNQSETGLSRANKYVGLFYFLWHGEYNQKLYDITKILKQNPTKPTYGPIGAFHWWGEPEAGYYRADDPWLIRRNLSMLTNAGVDVLFMDVTNRDTYLNTLKKLCAISNEMRKQGQPTPYICFVTNYKTKETVSDLYFNFYADKQYSDLWFRWEGKPLILGKQQEIDDLAQRGFFTWRYSWQFTDAKSQPSHWQWLDNTPQNFGWIKNPSVPEEIPVAVASHPVFGVGKSNANSREGKLNQYATSLVTSEGRHFAEQWKRALTIDPAIVFVTGWNEWIAQRYVADTNDKNQVFKSFIDHKLRHGETFFQDLYNEEFNRDIEPMRGGYTDNYYYQLVANIRRFKGMTIPITATPAVTIVIDGKFDEWQGVKPVFTDPQGDTYHRNWLRFDNKSRLINRTGRNDIVESRITYDKEFVYVFAKTVKPISTPTDKNWMLLFIDVDRSKKTGWEGYDLVINRLISKNNKTSVHRWLKGKWQSVSVATYRVAGNRLELSIPSHIVGLRLAPSFDFHWADNVQKWNAVTEFFLNGDSAPDRRFNYRFSAK</sequence>
<name>A0A939G5D7_9BACT</name>
<dbReference type="RefSeq" id="WP_207334911.1">
    <property type="nucleotide sequence ID" value="NZ_JAFMYU010000005.1"/>
</dbReference>
<comment type="caution">
    <text evidence="1">The sequence shown here is derived from an EMBL/GenBank/DDBJ whole genome shotgun (WGS) entry which is preliminary data.</text>
</comment>
<dbReference type="AlphaFoldDB" id="A0A939G5D7"/>
<reference evidence="1 2" key="1">
    <citation type="submission" date="2021-03" db="EMBL/GenBank/DDBJ databases">
        <title>Fibrella sp. HMF5036 genome sequencing and assembly.</title>
        <authorList>
            <person name="Kang H."/>
            <person name="Kim H."/>
            <person name="Bae S."/>
            <person name="Joh K."/>
        </authorList>
    </citation>
    <scope>NUCLEOTIDE SEQUENCE [LARGE SCALE GENOMIC DNA]</scope>
    <source>
        <strain evidence="1 2">HMF5036</strain>
    </source>
</reference>